<organism evidence="2 3">
    <name type="scientific">Tatumella morbirosei</name>
    <dbReference type="NCBI Taxonomy" id="642227"/>
    <lineage>
        <taxon>Bacteria</taxon>
        <taxon>Pseudomonadati</taxon>
        <taxon>Pseudomonadota</taxon>
        <taxon>Gammaproteobacteria</taxon>
        <taxon>Enterobacterales</taxon>
        <taxon>Erwiniaceae</taxon>
        <taxon>Tatumella</taxon>
    </lineage>
</organism>
<dbReference type="InterPro" id="IPR036237">
    <property type="entry name" value="Xyl_isomerase-like_sf"/>
</dbReference>
<reference evidence="2" key="1">
    <citation type="submission" date="2014-12" db="EMBL/GenBank/DDBJ databases">
        <title>The draft genome of the Tatumella morbirosei type strain, LMG23360T isolated from pineapple rot.</title>
        <authorList>
            <person name="Smits T.H."/>
            <person name="Palmer M."/>
            <person name="Venter S.N."/>
            <person name="Duffy B."/>
            <person name="Steenkamp E.T."/>
            <person name="Chan W.Y."/>
            <person name="Coutinho T.A."/>
            <person name="Coetzee M.P."/>
            <person name="De Maayer P."/>
        </authorList>
    </citation>
    <scope>NUCLEOTIDE SEQUENCE [LARGE SCALE GENOMIC DNA]</scope>
    <source>
        <strain evidence="2">LMG 23360</strain>
    </source>
</reference>
<keyword evidence="3" id="KW-1185">Reference proteome</keyword>
<dbReference type="SUPFAM" id="SSF51658">
    <property type="entry name" value="Xylose isomerase-like"/>
    <property type="match status" value="1"/>
</dbReference>
<protein>
    <recommendedName>
        <fullName evidence="1">Xylose isomerase-like TIM barrel domain-containing protein</fullName>
    </recommendedName>
</protein>
<comment type="caution">
    <text evidence="2">The sequence shown here is derived from an EMBL/GenBank/DDBJ whole genome shotgun (WGS) entry which is preliminary data.</text>
</comment>
<dbReference type="InterPro" id="IPR050312">
    <property type="entry name" value="IolE/XylAMocC-like"/>
</dbReference>
<dbReference type="eggNOG" id="COG1082">
    <property type="taxonomic scope" value="Bacteria"/>
</dbReference>
<feature type="domain" description="Xylose isomerase-like TIM barrel" evidence="1">
    <location>
        <begin position="22"/>
        <end position="239"/>
    </location>
</feature>
<dbReference type="PANTHER" id="PTHR12110:SF53">
    <property type="entry name" value="BLR5974 PROTEIN"/>
    <property type="match status" value="1"/>
</dbReference>
<dbReference type="EMBL" id="JPKR02000003">
    <property type="protein sequence ID" value="KGD72375.1"/>
    <property type="molecule type" value="Genomic_DNA"/>
</dbReference>
<proteinExistence type="predicted"/>
<name>A0A095VCE1_9GAMM</name>
<dbReference type="Proteomes" id="UP000029577">
    <property type="component" value="Unassembled WGS sequence"/>
</dbReference>
<evidence type="ECO:0000313" key="3">
    <source>
        <dbReference type="Proteomes" id="UP000029577"/>
    </source>
</evidence>
<dbReference type="OrthoDB" id="7914296at2"/>
<dbReference type="InterPro" id="IPR013022">
    <property type="entry name" value="Xyl_isomerase-like_TIM-brl"/>
</dbReference>
<evidence type="ECO:0000259" key="1">
    <source>
        <dbReference type="Pfam" id="PF01261"/>
    </source>
</evidence>
<dbReference type="AlphaFoldDB" id="A0A095VCE1"/>
<evidence type="ECO:0000313" key="2">
    <source>
        <dbReference type="EMBL" id="KGD72375.1"/>
    </source>
</evidence>
<gene>
    <name evidence="2" type="ORF">HA49_16715</name>
</gene>
<dbReference type="STRING" id="642227.HA49_16715"/>
<dbReference type="RefSeq" id="WP_038021927.1">
    <property type="nucleotide sequence ID" value="NZ_JPKR02000003.1"/>
</dbReference>
<sequence length="283" mass="31440">MSKLIVGVNTAMFDGVDPDIAFATIRESGFRYVELAYNQGYVGHMPPELFAEENAREIRRLLDKHQLLTHSLGATMNFGATDAVEQFTRRIRFAGMIGAKWINVCVGKKEDRQNIISNLRELAPIAEQENCIICLENGGDPNYDVFRLADDGAALVEAVGSPAVSVNVDAGNIVSLIPEVDPIQAAIEMLPLAAHCHLKDLEVRDGEVWFTPIGQGQLDYVPMLKQLEQRGIPCSLEIPLRMHRQRDSYPLRGDTPVDPAISLKVLQQSRQQLENWLGYSLSS</sequence>
<dbReference type="Gene3D" id="3.20.20.150">
    <property type="entry name" value="Divalent-metal-dependent TIM barrel enzymes"/>
    <property type="match status" value="1"/>
</dbReference>
<dbReference type="Pfam" id="PF01261">
    <property type="entry name" value="AP_endonuc_2"/>
    <property type="match status" value="1"/>
</dbReference>
<dbReference type="PANTHER" id="PTHR12110">
    <property type="entry name" value="HYDROXYPYRUVATE ISOMERASE"/>
    <property type="match status" value="1"/>
</dbReference>
<accession>A0A095VCE1</accession>